<gene>
    <name evidence="3" type="ORF">A3C70_02935</name>
</gene>
<feature type="compositionally biased region" description="Acidic residues" evidence="2">
    <location>
        <begin position="367"/>
        <end position="378"/>
    </location>
</feature>
<keyword evidence="1" id="KW-0175">Coiled coil</keyword>
<feature type="region of interest" description="Disordered" evidence="2">
    <location>
        <begin position="341"/>
        <end position="379"/>
    </location>
</feature>
<dbReference type="Proteomes" id="UP000178175">
    <property type="component" value="Unassembled WGS sequence"/>
</dbReference>
<comment type="caution">
    <text evidence="3">The sequence shown here is derived from an EMBL/GenBank/DDBJ whole genome shotgun (WGS) entry which is preliminary data.</text>
</comment>
<feature type="coiled-coil region" evidence="1">
    <location>
        <begin position="149"/>
        <end position="176"/>
    </location>
</feature>
<proteinExistence type="predicted"/>
<reference evidence="3 4" key="1">
    <citation type="journal article" date="2016" name="Nat. Commun.">
        <title>Thousands of microbial genomes shed light on interconnected biogeochemical processes in an aquifer system.</title>
        <authorList>
            <person name="Anantharaman K."/>
            <person name="Brown C.T."/>
            <person name="Hug L.A."/>
            <person name="Sharon I."/>
            <person name="Castelle C.J."/>
            <person name="Probst A.J."/>
            <person name="Thomas B.C."/>
            <person name="Singh A."/>
            <person name="Wilkins M.J."/>
            <person name="Karaoz U."/>
            <person name="Brodie E.L."/>
            <person name="Williams K.H."/>
            <person name="Hubbard S.S."/>
            <person name="Banfield J.F."/>
        </authorList>
    </citation>
    <scope>NUCLEOTIDE SEQUENCE [LARGE SCALE GENOMIC DNA]</scope>
</reference>
<organism evidence="3 4">
    <name type="scientific">Candidatus Zambryskibacteria bacterium RIFCSPHIGHO2_02_FULL_43_14</name>
    <dbReference type="NCBI Taxonomy" id="1802748"/>
    <lineage>
        <taxon>Bacteria</taxon>
        <taxon>Candidatus Zambryskiibacteriota</taxon>
    </lineage>
</organism>
<sequence>MSQEGPRGIPTPGSNAENLNTDNAAETNAGPRIAVEAGVEDIGGPEIPFVVAEQLNDSNRNIFEKMSHKGRDIASRAYEGLYKVPVVNRLVGKMEIAYNQFWADRHEDKAIKFKEKADGVDIQLGTFDQATKQIGLTIEGLKQQKMPGAESLQVQLRDIENQRRGLLDKRDKYQSKFEKRDNKLKLYTNERDRVADKLIDYYNERMAPMEKELGNLETCRDRVGLVVAVTEAKHKEEKARLSGVEKRKVQIEEALRSIGRSEKEIKKFEAVKALDKIIVDGREKMKKEMANLARRKAEINKTVAKVDKKANPYRDKREKFVRIKQGRPVEMNMSARQRGVDNKFEEQTRGHTRAEGEEPPSGKFEEVPEPAEGEESNETAENFEVSRYVFDWNAVLKDKYKNDASKEMVDVQDFIKTTGLAGSYKLEPSDFMKILGRYYKLKKMPTGKLNAEANGFIEMLEIVRNKI</sequence>
<dbReference type="EMBL" id="MHVR01000014">
    <property type="protein sequence ID" value="OHA95936.1"/>
    <property type="molecule type" value="Genomic_DNA"/>
</dbReference>
<accession>A0A1G2TF74</accession>
<evidence type="ECO:0000313" key="4">
    <source>
        <dbReference type="Proteomes" id="UP000178175"/>
    </source>
</evidence>
<protein>
    <submittedName>
        <fullName evidence="3">Uncharacterized protein</fullName>
    </submittedName>
</protein>
<feature type="region of interest" description="Disordered" evidence="2">
    <location>
        <begin position="1"/>
        <end position="31"/>
    </location>
</feature>
<name>A0A1G2TF74_9BACT</name>
<feature type="coiled-coil region" evidence="1">
    <location>
        <begin position="234"/>
        <end position="309"/>
    </location>
</feature>
<evidence type="ECO:0000313" key="3">
    <source>
        <dbReference type="EMBL" id="OHA95936.1"/>
    </source>
</evidence>
<feature type="compositionally biased region" description="Basic and acidic residues" evidence="2">
    <location>
        <begin position="341"/>
        <end position="356"/>
    </location>
</feature>
<evidence type="ECO:0000256" key="2">
    <source>
        <dbReference type="SAM" id="MobiDB-lite"/>
    </source>
</evidence>
<feature type="compositionally biased region" description="Polar residues" evidence="2">
    <location>
        <begin position="12"/>
        <end position="26"/>
    </location>
</feature>
<evidence type="ECO:0000256" key="1">
    <source>
        <dbReference type="SAM" id="Coils"/>
    </source>
</evidence>
<dbReference type="AlphaFoldDB" id="A0A1G2TF74"/>